<dbReference type="AlphaFoldDB" id="A0A9P5VQU1"/>
<dbReference type="EMBL" id="JAAAUY010000043">
    <property type="protein sequence ID" value="KAF9336898.1"/>
    <property type="molecule type" value="Genomic_DNA"/>
</dbReference>
<organism evidence="1 2">
    <name type="scientific">Podila minutissima</name>
    <dbReference type="NCBI Taxonomy" id="64525"/>
    <lineage>
        <taxon>Eukaryota</taxon>
        <taxon>Fungi</taxon>
        <taxon>Fungi incertae sedis</taxon>
        <taxon>Mucoromycota</taxon>
        <taxon>Mortierellomycotina</taxon>
        <taxon>Mortierellomycetes</taxon>
        <taxon>Mortierellales</taxon>
        <taxon>Mortierellaceae</taxon>
        <taxon>Podila</taxon>
    </lineage>
</organism>
<name>A0A9P5VQU1_9FUNG</name>
<evidence type="ECO:0000313" key="1">
    <source>
        <dbReference type="EMBL" id="KAF9336898.1"/>
    </source>
</evidence>
<keyword evidence="2" id="KW-1185">Reference proteome</keyword>
<protein>
    <submittedName>
        <fullName evidence="1">Uncharacterized protein</fullName>
    </submittedName>
</protein>
<proteinExistence type="predicted"/>
<comment type="caution">
    <text evidence="1">The sequence shown here is derived from an EMBL/GenBank/DDBJ whole genome shotgun (WGS) entry which is preliminary data.</text>
</comment>
<gene>
    <name evidence="1" type="ORF">BG006_007006</name>
</gene>
<accession>A0A9P5VQU1</accession>
<evidence type="ECO:0000313" key="2">
    <source>
        <dbReference type="Proteomes" id="UP000696485"/>
    </source>
</evidence>
<sequence length="199" mass="22705">MSDWILLLANCSSLQHVEVRNIAVDASQPEPCPPWLCQVQTLTVGFEYAQCKLQGDAAMKTVELFMAQLVDQTLLRELSIYYDYETPSCVRLMPFPAMALTLEAHYGFSQLSRLSNLESFVMMGIFHGLQCREQEWMAAYWPRLRYLGLSPLALDRVLGFLSLEDYKAGLIRNRPALAKWSVNLNGRVVEFDTRDLSCL</sequence>
<dbReference type="Proteomes" id="UP000696485">
    <property type="component" value="Unassembled WGS sequence"/>
</dbReference>
<reference evidence="1" key="1">
    <citation type="journal article" date="2020" name="Fungal Divers.">
        <title>Resolving the Mortierellaceae phylogeny through synthesis of multi-gene phylogenetics and phylogenomics.</title>
        <authorList>
            <person name="Vandepol N."/>
            <person name="Liber J."/>
            <person name="Desiro A."/>
            <person name="Na H."/>
            <person name="Kennedy M."/>
            <person name="Barry K."/>
            <person name="Grigoriev I.V."/>
            <person name="Miller A.N."/>
            <person name="O'Donnell K."/>
            <person name="Stajich J.E."/>
            <person name="Bonito G."/>
        </authorList>
    </citation>
    <scope>NUCLEOTIDE SEQUENCE</scope>
    <source>
        <strain evidence="1">NVP1</strain>
    </source>
</reference>